<dbReference type="AlphaFoldDB" id="A0A832WJ75"/>
<dbReference type="RefSeq" id="WP_011008640.1">
    <property type="nucleotide sequence ID" value="NZ_DAIOPL010000002.1"/>
</dbReference>
<dbReference type="Proteomes" id="UP000651120">
    <property type="component" value="Unassembled WGS sequence"/>
</dbReference>
<dbReference type="GeneID" id="43496610"/>
<evidence type="ECO:0000313" key="2">
    <source>
        <dbReference type="Proteomes" id="UP000651120"/>
    </source>
</evidence>
<sequence length="55" mass="6588">MLLLLRKLLEGPLTLEEFMREVSKLGERDREVVWWYVRVVDGRVMLRGSGLWRIS</sequence>
<gene>
    <name evidence="1" type="ORF">HA333_06370</name>
</gene>
<organism evidence="1 2">
    <name type="scientific">Pyrobaculum aerophilum</name>
    <dbReference type="NCBI Taxonomy" id="13773"/>
    <lineage>
        <taxon>Archaea</taxon>
        <taxon>Thermoproteota</taxon>
        <taxon>Thermoprotei</taxon>
        <taxon>Thermoproteales</taxon>
        <taxon>Thermoproteaceae</taxon>
        <taxon>Pyrobaculum</taxon>
    </lineage>
</organism>
<dbReference type="EMBL" id="DUJP01000027">
    <property type="protein sequence ID" value="HII47067.1"/>
    <property type="molecule type" value="Genomic_DNA"/>
</dbReference>
<evidence type="ECO:0000313" key="1">
    <source>
        <dbReference type="EMBL" id="HII47067.1"/>
    </source>
</evidence>
<comment type="caution">
    <text evidence="1">The sequence shown here is derived from an EMBL/GenBank/DDBJ whole genome shotgun (WGS) entry which is preliminary data.</text>
</comment>
<protein>
    <submittedName>
        <fullName evidence="1">Uncharacterized protein</fullName>
    </submittedName>
</protein>
<proteinExistence type="predicted"/>
<reference evidence="1" key="1">
    <citation type="journal article" date="2020" name="bioRxiv">
        <title>A rank-normalized archaeal taxonomy based on genome phylogeny resolves widespread incomplete and uneven classifications.</title>
        <authorList>
            <person name="Rinke C."/>
            <person name="Chuvochina M."/>
            <person name="Mussig A.J."/>
            <person name="Chaumeil P.-A."/>
            <person name="Waite D.W."/>
            <person name="Whitman W.B."/>
            <person name="Parks D.H."/>
            <person name="Hugenholtz P."/>
        </authorList>
    </citation>
    <scope>NUCLEOTIDE SEQUENCE</scope>
    <source>
        <strain evidence="1">UBA8839</strain>
    </source>
</reference>
<accession>A0A832WJ75</accession>
<name>A0A832WJ75_9CREN</name>